<dbReference type="InterPro" id="IPR036866">
    <property type="entry name" value="RibonucZ/Hydroxyglut_hydro"/>
</dbReference>
<dbReference type="PIRSF" id="PIRSF005243">
    <property type="entry name" value="ROO"/>
    <property type="match status" value="1"/>
</dbReference>
<dbReference type="InterPro" id="IPR001279">
    <property type="entry name" value="Metallo-B-lactamas"/>
</dbReference>
<proteinExistence type="inferred from homology"/>
<protein>
    <submittedName>
        <fullName evidence="3">FprA family A-type flavoprotein</fullName>
    </submittedName>
</protein>
<dbReference type="SMART" id="SM00849">
    <property type="entry name" value="Lactamase_B"/>
    <property type="match status" value="1"/>
</dbReference>
<organism evidence="3 4">
    <name type="scientific">Candidatus Aphodenecus pullistercoris</name>
    <dbReference type="NCBI Taxonomy" id="2840669"/>
    <lineage>
        <taxon>Bacteria</taxon>
        <taxon>Pseudomonadati</taxon>
        <taxon>Spirochaetota</taxon>
        <taxon>Spirochaetia</taxon>
        <taxon>Spirochaetales</taxon>
        <taxon>Candidatus Aphodenecus</taxon>
    </lineage>
</organism>
<dbReference type="Gene3D" id="3.60.15.10">
    <property type="entry name" value="Ribonuclease Z/Hydroxyacylglutathione hydrolase-like"/>
    <property type="match status" value="1"/>
</dbReference>
<evidence type="ECO:0000259" key="2">
    <source>
        <dbReference type="PROSITE" id="PS50902"/>
    </source>
</evidence>
<accession>A0A9D9E997</accession>
<comment type="similarity">
    <text evidence="1">In the N-terminal section; belongs to the zinc metallo-hydrolase group 3 family.</text>
</comment>
<evidence type="ECO:0000256" key="1">
    <source>
        <dbReference type="ARBA" id="ARBA00007121"/>
    </source>
</evidence>
<dbReference type="InterPro" id="IPR016440">
    <property type="entry name" value="Rubredoxin-O_OxRdtase"/>
</dbReference>
<dbReference type="PANTHER" id="PTHR43717:SF1">
    <property type="entry name" value="ANAEROBIC NITRIC OXIDE REDUCTASE FLAVORUBREDOXIN"/>
    <property type="match status" value="1"/>
</dbReference>
<dbReference type="SUPFAM" id="SSF56281">
    <property type="entry name" value="Metallo-hydrolase/oxidoreductase"/>
    <property type="match status" value="1"/>
</dbReference>
<dbReference type="PANTHER" id="PTHR43717">
    <property type="entry name" value="ANAEROBIC NITRIC OXIDE REDUCTASE FLAVORUBREDOXIN"/>
    <property type="match status" value="1"/>
</dbReference>
<dbReference type="Proteomes" id="UP000823633">
    <property type="component" value="Unassembled WGS sequence"/>
</dbReference>
<evidence type="ECO:0000313" key="4">
    <source>
        <dbReference type="Proteomes" id="UP000823633"/>
    </source>
</evidence>
<name>A0A9D9E997_9SPIR</name>
<gene>
    <name evidence="3" type="ORF">IAC42_04585</name>
</gene>
<sequence>MLSTITDNVHLFRYEKNHDDLFEGCWPINKGVSINSYCVVGSDKKVLVDYVESGASFDDDLAQLGLKLEDLDILVLNHMEPDHTGALSTLFARNPNILVYCTKLAATETESLYGYKNVHVVANGEELQIGGKTLVFYATPNIHWPDTMMTFIKEDGILFSCDAFGAFGAYQSVYDDELTESEWALLKPETERYYANIVASFSSFVLRGIKALADLPIKTICPSHGIVWRKDPLYVVNWFATLAGYAEGRREKEITILVSSMYGNTLSYIQTLERMAKDEGIVVHTVRIPDTNSSYAIEKAFRSKAIVVAAPTYERQMFPPMAHCLDWFIRKEIKGRIAMHFGSSLWSGGASAEFKKYAEALKLDVVDSFDFRGKGTEADRERIVSAFRTVIERVKED</sequence>
<dbReference type="EMBL" id="JADIMU010000028">
    <property type="protein sequence ID" value="MBO8443017.1"/>
    <property type="molecule type" value="Genomic_DNA"/>
</dbReference>
<feature type="domain" description="Flavodoxin-like" evidence="2">
    <location>
        <begin position="254"/>
        <end position="397"/>
    </location>
</feature>
<dbReference type="GO" id="GO:0010181">
    <property type="term" value="F:FMN binding"/>
    <property type="evidence" value="ECO:0007669"/>
    <property type="project" value="InterPro"/>
</dbReference>
<dbReference type="InterPro" id="IPR045761">
    <property type="entry name" value="ODP_dom"/>
</dbReference>
<dbReference type="InterPro" id="IPR029039">
    <property type="entry name" value="Flavoprotein-like_sf"/>
</dbReference>
<dbReference type="InterPro" id="IPR008254">
    <property type="entry name" value="Flavodoxin/NO_synth"/>
</dbReference>
<dbReference type="AlphaFoldDB" id="A0A9D9E997"/>
<dbReference type="Gene3D" id="3.40.50.360">
    <property type="match status" value="1"/>
</dbReference>
<dbReference type="SUPFAM" id="SSF52218">
    <property type="entry name" value="Flavoproteins"/>
    <property type="match status" value="1"/>
</dbReference>
<dbReference type="GO" id="GO:0009055">
    <property type="term" value="F:electron transfer activity"/>
    <property type="evidence" value="ECO:0007669"/>
    <property type="project" value="InterPro"/>
</dbReference>
<dbReference type="Pfam" id="PF19583">
    <property type="entry name" value="ODP"/>
    <property type="match status" value="1"/>
</dbReference>
<dbReference type="GO" id="GO:0016491">
    <property type="term" value="F:oxidoreductase activity"/>
    <property type="evidence" value="ECO:0007669"/>
    <property type="project" value="InterPro"/>
</dbReference>
<reference evidence="3" key="2">
    <citation type="journal article" date="2021" name="PeerJ">
        <title>Extensive microbial diversity within the chicken gut microbiome revealed by metagenomics and culture.</title>
        <authorList>
            <person name="Gilroy R."/>
            <person name="Ravi A."/>
            <person name="Getino M."/>
            <person name="Pursley I."/>
            <person name="Horton D.L."/>
            <person name="Alikhan N.F."/>
            <person name="Baker D."/>
            <person name="Gharbi K."/>
            <person name="Hall N."/>
            <person name="Watson M."/>
            <person name="Adriaenssens E.M."/>
            <person name="Foster-Nyarko E."/>
            <person name="Jarju S."/>
            <person name="Secka A."/>
            <person name="Antonio M."/>
            <person name="Oren A."/>
            <person name="Chaudhuri R.R."/>
            <person name="La Ragione R."/>
            <person name="Hildebrand F."/>
            <person name="Pallen M.J."/>
        </authorList>
    </citation>
    <scope>NUCLEOTIDE SEQUENCE</scope>
    <source>
        <strain evidence="3">11167</strain>
    </source>
</reference>
<evidence type="ECO:0000313" key="3">
    <source>
        <dbReference type="EMBL" id="MBO8443017.1"/>
    </source>
</evidence>
<dbReference type="GO" id="GO:0046872">
    <property type="term" value="F:metal ion binding"/>
    <property type="evidence" value="ECO:0007669"/>
    <property type="project" value="InterPro"/>
</dbReference>
<comment type="caution">
    <text evidence="3">The sequence shown here is derived from an EMBL/GenBank/DDBJ whole genome shotgun (WGS) entry which is preliminary data.</text>
</comment>
<dbReference type="PROSITE" id="PS50902">
    <property type="entry name" value="FLAVODOXIN_LIKE"/>
    <property type="match status" value="1"/>
</dbReference>
<dbReference type="CDD" id="cd07709">
    <property type="entry name" value="flavodiiron_proteins_MBL-fold"/>
    <property type="match status" value="1"/>
</dbReference>
<reference evidence="3" key="1">
    <citation type="submission" date="2020-10" db="EMBL/GenBank/DDBJ databases">
        <authorList>
            <person name="Gilroy R."/>
        </authorList>
    </citation>
    <scope>NUCLEOTIDE SEQUENCE</scope>
    <source>
        <strain evidence="3">11167</strain>
    </source>
</reference>